<name>A0AAV4UCB4_CAEEX</name>
<evidence type="ECO:0000313" key="2">
    <source>
        <dbReference type="Proteomes" id="UP001054945"/>
    </source>
</evidence>
<dbReference type="Proteomes" id="UP001054945">
    <property type="component" value="Unassembled WGS sequence"/>
</dbReference>
<sequence>MNSIFTSHQDIPGASMYPGRPSVEDAQLNALLQASHERKDVLLSFMDRFSSAKGFLDNLAKANKFQDVTDLVRFHLILEALNEQFIILELQCMQEMKKTEDLNIEWKDLLKNKRDITKSPTRIRGAQHHKFIDSKAHAQEDIGSKAFGGKIPLNVQNETAIIVLMRLRVVSFMMEHQFELMKREKRYEEVISQKQNVEYVNSGQKQILDILFSSRLRKQANWEQIKR</sequence>
<proteinExistence type="predicted"/>
<dbReference type="EMBL" id="BPLR01012635">
    <property type="protein sequence ID" value="GIY55370.1"/>
    <property type="molecule type" value="Genomic_DNA"/>
</dbReference>
<gene>
    <name evidence="1" type="ORF">CEXT_815731</name>
</gene>
<protein>
    <submittedName>
        <fullName evidence="1">Uncharacterized protein</fullName>
    </submittedName>
</protein>
<keyword evidence="2" id="KW-1185">Reference proteome</keyword>
<comment type="caution">
    <text evidence="1">The sequence shown here is derived from an EMBL/GenBank/DDBJ whole genome shotgun (WGS) entry which is preliminary data.</text>
</comment>
<dbReference type="AlphaFoldDB" id="A0AAV4UCB4"/>
<accession>A0AAV4UCB4</accession>
<organism evidence="1 2">
    <name type="scientific">Caerostris extrusa</name>
    <name type="common">Bark spider</name>
    <name type="synonym">Caerostris bankana</name>
    <dbReference type="NCBI Taxonomy" id="172846"/>
    <lineage>
        <taxon>Eukaryota</taxon>
        <taxon>Metazoa</taxon>
        <taxon>Ecdysozoa</taxon>
        <taxon>Arthropoda</taxon>
        <taxon>Chelicerata</taxon>
        <taxon>Arachnida</taxon>
        <taxon>Araneae</taxon>
        <taxon>Araneomorphae</taxon>
        <taxon>Entelegynae</taxon>
        <taxon>Araneoidea</taxon>
        <taxon>Araneidae</taxon>
        <taxon>Caerostris</taxon>
    </lineage>
</organism>
<evidence type="ECO:0000313" key="1">
    <source>
        <dbReference type="EMBL" id="GIY55370.1"/>
    </source>
</evidence>
<reference evidence="1 2" key="1">
    <citation type="submission" date="2021-06" db="EMBL/GenBank/DDBJ databases">
        <title>Caerostris extrusa draft genome.</title>
        <authorList>
            <person name="Kono N."/>
            <person name="Arakawa K."/>
        </authorList>
    </citation>
    <scope>NUCLEOTIDE SEQUENCE [LARGE SCALE GENOMIC DNA]</scope>
</reference>